<dbReference type="GO" id="GO:0016925">
    <property type="term" value="P:protein sumoylation"/>
    <property type="evidence" value="ECO:0007669"/>
    <property type="project" value="UniProtKB-UniPathway"/>
</dbReference>
<reference evidence="15" key="1">
    <citation type="submission" date="2012-12" db="EMBL/GenBank/DDBJ databases">
        <title>Identification and characterization of a phenylalanine ammonia-lyase gene family in Isatis indigotica Fort.</title>
        <authorList>
            <person name="Liu Q."/>
            <person name="Chen J."/>
            <person name="Zhou X."/>
            <person name="Di P."/>
            <person name="Xiao Y."/>
            <person name="Xuan H."/>
            <person name="Zhang L."/>
            <person name="Chen W."/>
        </authorList>
    </citation>
    <scope>NUCLEOTIDE SEQUENCE</scope>
    <source>
        <tissue evidence="15">Salivary gland</tissue>
    </source>
</reference>
<evidence type="ECO:0000313" key="15">
    <source>
        <dbReference type="EMBL" id="JAA67250.1"/>
    </source>
</evidence>
<dbReference type="SUPFAM" id="SSF57850">
    <property type="entry name" value="RING/U-box"/>
    <property type="match status" value="1"/>
</dbReference>
<keyword evidence="10" id="KW-0539">Nucleus</keyword>
<evidence type="ECO:0000256" key="9">
    <source>
        <dbReference type="ARBA" id="ARBA00022833"/>
    </source>
</evidence>
<dbReference type="Pfam" id="PF11789">
    <property type="entry name" value="zf-Nse"/>
    <property type="match status" value="1"/>
</dbReference>
<name>A0A0K8R7Y1_IXORI</name>
<evidence type="ECO:0000256" key="12">
    <source>
        <dbReference type="ARBA" id="ARBA00032533"/>
    </source>
</evidence>
<keyword evidence="7 13" id="KW-0863">Zinc-finger</keyword>
<dbReference type="AlphaFoldDB" id="A0A0K8R7Y1"/>
<dbReference type="InterPro" id="IPR026846">
    <property type="entry name" value="Nse2(Mms21)"/>
</dbReference>
<comment type="similarity">
    <text evidence="3">Belongs to the NSE2 family.</text>
</comment>
<protein>
    <recommendedName>
        <fullName evidence="4">E3 SUMO-protein ligase NSE2</fullName>
    </recommendedName>
    <alternativeName>
        <fullName evidence="11">E3 SUMO-protein transferase NSE2</fullName>
    </alternativeName>
    <alternativeName>
        <fullName evidence="12">Non-structural maintenance of chromosomes element 2 homolog</fullName>
    </alternativeName>
</protein>
<dbReference type="GO" id="GO:0005634">
    <property type="term" value="C:nucleus"/>
    <property type="evidence" value="ECO:0007669"/>
    <property type="project" value="UniProtKB-SubCell"/>
</dbReference>
<accession>A0A0K8R7Y1</accession>
<evidence type="ECO:0000256" key="4">
    <source>
        <dbReference type="ARBA" id="ARBA00020923"/>
    </source>
</evidence>
<evidence type="ECO:0000256" key="2">
    <source>
        <dbReference type="ARBA" id="ARBA00004718"/>
    </source>
</evidence>
<evidence type="ECO:0000256" key="1">
    <source>
        <dbReference type="ARBA" id="ARBA00004123"/>
    </source>
</evidence>
<dbReference type="Gene3D" id="3.30.40.10">
    <property type="entry name" value="Zinc/RING finger domain, C3HC4 (zinc finger)"/>
    <property type="match status" value="1"/>
</dbReference>
<dbReference type="UniPathway" id="UPA00886"/>
<evidence type="ECO:0000256" key="8">
    <source>
        <dbReference type="ARBA" id="ARBA00022786"/>
    </source>
</evidence>
<dbReference type="CDD" id="cd16651">
    <property type="entry name" value="SPL-RING_NSE2"/>
    <property type="match status" value="1"/>
</dbReference>
<organism evidence="15">
    <name type="scientific">Ixodes ricinus</name>
    <name type="common">Common tick</name>
    <name type="synonym">Acarus ricinus</name>
    <dbReference type="NCBI Taxonomy" id="34613"/>
    <lineage>
        <taxon>Eukaryota</taxon>
        <taxon>Metazoa</taxon>
        <taxon>Ecdysozoa</taxon>
        <taxon>Arthropoda</taxon>
        <taxon>Chelicerata</taxon>
        <taxon>Arachnida</taxon>
        <taxon>Acari</taxon>
        <taxon>Parasitiformes</taxon>
        <taxon>Ixodida</taxon>
        <taxon>Ixodoidea</taxon>
        <taxon>Ixodidae</taxon>
        <taxon>Ixodinae</taxon>
        <taxon>Ixodes</taxon>
    </lineage>
</organism>
<sequence>MTSFAALDMSVDDLKRLKSNIVQGMDAIRGVATDVLEVCEADEVRENLELLKEHMKALIKEEYDAASYAEAADTLKQQARRQNVAPDKMKDVLYTAYEASRAQQPNPEHHVAFKGLLNMVPVVEEGGSCEDSANDDSMLVSEENLQWKDPITQSDIEHPVKNTVCGHIYDKNSIAHYIKTTKHPRCPYLGCRNPRSLRSTELVDDLYVMRFLKERAASK</sequence>
<evidence type="ECO:0000256" key="11">
    <source>
        <dbReference type="ARBA" id="ARBA00031731"/>
    </source>
</evidence>
<evidence type="ECO:0000256" key="5">
    <source>
        <dbReference type="ARBA" id="ARBA00022679"/>
    </source>
</evidence>
<feature type="domain" description="SP-RING-type" evidence="14">
    <location>
        <begin position="134"/>
        <end position="219"/>
    </location>
</feature>
<evidence type="ECO:0000259" key="14">
    <source>
        <dbReference type="PROSITE" id="PS51044"/>
    </source>
</evidence>
<evidence type="ECO:0000256" key="6">
    <source>
        <dbReference type="ARBA" id="ARBA00022723"/>
    </source>
</evidence>
<evidence type="ECO:0000256" key="10">
    <source>
        <dbReference type="ARBA" id="ARBA00023242"/>
    </source>
</evidence>
<dbReference type="PANTHER" id="PTHR21330:SF1">
    <property type="entry name" value="E3 SUMO-PROTEIN LIGASE NSE2"/>
    <property type="match status" value="1"/>
</dbReference>
<evidence type="ECO:0000256" key="13">
    <source>
        <dbReference type="PROSITE-ProRule" id="PRU00452"/>
    </source>
</evidence>
<keyword evidence="9" id="KW-0862">Zinc</keyword>
<keyword evidence="8" id="KW-0833">Ubl conjugation pathway</keyword>
<comment type="pathway">
    <text evidence="2">Protein modification; protein sumoylation.</text>
</comment>
<evidence type="ECO:0000256" key="3">
    <source>
        <dbReference type="ARBA" id="ARBA00008212"/>
    </source>
</evidence>
<dbReference type="GO" id="GO:0061665">
    <property type="term" value="F:SUMO ligase activity"/>
    <property type="evidence" value="ECO:0007669"/>
    <property type="project" value="TreeGrafter"/>
</dbReference>
<dbReference type="GO" id="GO:0008270">
    <property type="term" value="F:zinc ion binding"/>
    <property type="evidence" value="ECO:0007669"/>
    <property type="project" value="UniProtKB-KW"/>
</dbReference>
<dbReference type="PANTHER" id="PTHR21330">
    <property type="entry name" value="E3 SUMO-PROTEIN LIGASE NSE2"/>
    <property type="match status" value="1"/>
</dbReference>
<dbReference type="EMBL" id="GADI01006558">
    <property type="protein sequence ID" value="JAA67250.1"/>
    <property type="molecule type" value="mRNA"/>
</dbReference>
<proteinExistence type="evidence at transcript level"/>
<dbReference type="GO" id="GO:0000724">
    <property type="term" value="P:double-strand break repair via homologous recombination"/>
    <property type="evidence" value="ECO:0007669"/>
    <property type="project" value="InterPro"/>
</dbReference>
<dbReference type="PROSITE" id="PS51044">
    <property type="entry name" value="ZF_SP_RING"/>
    <property type="match status" value="1"/>
</dbReference>
<dbReference type="InterPro" id="IPR013083">
    <property type="entry name" value="Znf_RING/FYVE/PHD"/>
</dbReference>
<evidence type="ECO:0000256" key="7">
    <source>
        <dbReference type="ARBA" id="ARBA00022771"/>
    </source>
</evidence>
<dbReference type="GO" id="GO:0030915">
    <property type="term" value="C:Smc5-Smc6 complex"/>
    <property type="evidence" value="ECO:0007669"/>
    <property type="project" value="InterPro"/>
</dbReference>
<keyword evidence="6" id="KW-0479">Metal-binding</keyword>
<comment type="subcellular location">
    <subcellularLocation>
        <location evidence="1">Nucleus</location>
    </subcellularLocation>
</comment>
<dbReference type="InterPro" id="IPR004181">
    <property type="entry name" value="Znf_MIZ"/>
</dbReference>
<keyword evidence="5" id="KW-0808">Transferase</keyword>